<sequence length="374" mass="40657">MVLVGVSNNTLSPAPPPPLSPATGLVTRGRSDRSRNPAGQTGPRGVLRIDFCGGGERRGLAASAGLSPEAQSKQVSEAGHRGTLFALTSVCERAPGEGRLARGPRKERRRGPRPPAEGQSWPRAGGRLPSPLGRQRRGSPAGPGAAARRVLLLGRCRRLQPSSQRRAAPGVKSTFSRSFPHAAPREGSATRARAPPERTLPSGIRGSERKGWWRQKPDRGAQTWESPQSGGRGWRADAGGARPTQFVTRSHSVRRPRRADWHPSFRPCGLGQDTAAPPHISDLLAEVERWSLLHERLKARTRAREARRSGERVTSRTATEGRCPPTIPNNPPMKKMKCSKVKYLIQNTQTLSHRPKTSTQTCCSSKVHDLESCL</sequence>
<organism evidence="1 2">
    <name type="scientific">Castor canadensis</name>
    <name type="common">American beaver</name>
    <dbReference type="NCBI Taxonomy" id="51338"/>
    <lineage>
        <taxon>Eukaryota</taxon>
        <taxon>Metazoa</taxon>
        <taxon>Chordata</taxon>
        <taxon>Craniata</taxon>
        <taxon>Vertebrata</taxon>
        <taxon>Euteleostomi</taxon>
        <taxon>Mammalia</taxon>
        <taxon>Eutheria</taxon>
        <taxon>Euarchontoglires</taxon>
        <taxon>Glires</taxon>
        <taxon>Rodentia</taxon>
        <taxon>Castorimorpha</taxon>
        <taxon>Castoridae</taxon>
        <taxon>Castor</taxon>
    </lineage>
</organism>
<name>A0AC58N1Y7_CASCN</name>
<accession>A0AC58N1Y7</accession>
<dbReference type="RefSeq" id="XP_073935676.1">
    <property type="nucleotide sequence ID" value="XM_074079575.1"/>
</dbReference>
<protein>
    <submittedName>
        <fullName evidence="2">Uncharacterized protein</fullName>
    </submittedName>
</protein>
<evidence type="ECO:0000313" key="2">
    <source>
        <dbReference type="RefSeq" id="XP_073935676.1"/>
    </source>
</evidence>
<keyword evidence="1" id="KW-1185">Reference proteome</keyword>
<reference evidence="2" key="1">
    <citation type="submission" date="2025-08" db="UniProtKB">
        <authorList>
            <consortium name="RefSeq"/>
        </authorList>
    </citation>
    <scope>IDENTIFICATION</scope>
</reference>
<evidence type="ECO:0000313" key="1">
    <source>
        <dbReference type="Proteomes" id="UP001732720"/>
    </source>
</evidence>
<dbReference type="Proteomes" id="UP001732720">
    <property type="component" value="Chromosome 7"/>
</dbReference>
<gene>
    <name evidence="2" type="primary">LOC141424876</name>
</gene>
<proteinExistence type="predicted"/>